<evidence type="ECO:0000256" key="1">
    <source>
        <dbReference type="SAM" id="Phobius"/>
    </source>
</evidence>
<gene>
    <name evidence="2" type="ordered locus">BN117_1473</name>
</gene>
<accession>K0M8N8</accession>
<evidence type="ECO:0000313" key="3">
    <source>
        <dbReference type="Proteomes" id="UP000008035"/>
    </source>
</evidence>
<dbReference type="AlphaFoldDB" id="K0M8N8"/>
<keyword evidence="1" id="KW-0812">Transmembrane</keyword>
<protein>
    <submittedName>
        <fullName evidence="2">Membrane protein</fullName>
    </submittedName>
</protein>
<keyword evidence="1" id="KW-0472">Membrane</keyword>
<sequence>MSKSMRSAAKWWGPAATWTLAALLVLLVGHGVVPEAARVSDAPLLHAMAGHAYLLNWAAGLMALIGWGDSLVLYRRTRRRAV</sequence>
<feature type="transmembrane region" description="Helical" evidence="1">
    <location>
        <begin position="55"/>
        <end position="74"/>
    </location>
</feature>
<reference evidence="2 3" key="1">
    <citation type="journal article" date="2012" name="BMC Genomics">
        <title>Comparative genomics of the classical Bordetella subspecies: the evolution and exchange of virulence-associated diversity amongst closely related pathogens.</title>
        <authorList>
            <person name="Park J."/>
            <person name="Zhang Y."/>
            <person name="Buboltz A.M."/>
            <person name="Zhang X."/>
            <person name="Schuster S.C."/>
            <person name="Ahuja U."/>
            <person name="Liu M."/>
            <person name="Miller J.F."/>
            <person name="Sebaihia M."/>
            <person name="Bentley S.D."/>
            <person name="Parkhill J."/>
            <person name="Harvill E.T."/>
        </authorList>
    </citation>
    <scope>NUCLEOTIDE SEQUENCE [LARGE SCALE GENOMIC DNA]</scope>
    <source>
        <strain evidence="2 3">Bpp5</strain>
    </source>
</reference>
<evidence type="ECO:0000313" key="2">
    <source>
        <dbReference type="EMBL" id="CCJ48806.1"/>
    </source>
</evidence>
<dbReference type="KEGG" id="bpar:BN117_1473"/>
<keyword evidence="1" id="KW-1133">Transmembrane helix</keyword>
<dbReference type="EMBL" id="HE965803">
    <property type="protein sequence ID" value="CCJ48806.1"/>
    <property type="molecule type" value="Genomic_DNA"/>
</dbReference>
<proteinExistence type="predicted"/>
<organism evidence="2 3">
    <name type="scientific">Bordetella parapertussis (strain Bpp5)</name>
    <dbReference type="NCBI Taxonomy" id="1208660"/>
    <lineage>
        <taxon>Bacteria</taxon>
        <taxon>Pseudomonadati</taxon>
        <taxon>Pseudomonadota</taxon>
        <taxon>Betaproteobacteria</taxon>
        <taxon>Burkholderiales</taxon>
        <taxon>Alcaligenaceae</taxon>
        <taxon>Bordetella</taxon>
    </lineage>
</organism>
<name>K0M8N8_BORPB</name>
<dbReference type="HOGENOM" id="CLU_2614998_0_0_4"/>
<dbReference type="Proteomes" id="UP000008035">
    <property type="component" value="Chromosome"/>
</dbReference>